<dbReference type="Proteomes" id="UP001500620">
    <property type="component" value="Unassembled WGS sequence"/>
</dbReference>
<organism evidence="1 2">
    <name type="scientific">Dactylosporangium darangshiense</name>
    <dbReference type="NCBI Taxonomy" id="579108"/>
    <lineage>
        <taxon>Bacteria</taxon>
        <taxon>Bacillati</taxon>
        <taxon>Actinomycetota</taxon>
        <taxon>Actinomycetes</taxon>
        <taxon>Micromonosporales</taxon>
        <taxon>Micromonosporaceae</taxon>
        <taxon>Dactylosporangium</taxon>
    </lineage>
</organism>
<dbReference type="RefSeq" id="WP_345143052.1">
    <property type="nucleotide sequence ID" value="NZ_BAABAT010000071.1"/>
</dbReference>
<proteinExistence type="predicted"/>
<reference evidence="2" key="1">
    <citation type="journal article" date="2019" name="Int. J. Syst. Evol. Microbiol.">
        <title>The Global Catalogue of Microorganisms (GCM) 10K type strain sequencing project: providing services to taxonomists for standard genome sequencing and annotation.</title>
        <authorList>
            <consortium name="The Broad Institute Genomics Platform"/>
            <consortium name="The Broad Institute Genome Sequencing Center for Infectious Disease"/>
            <person name="Wu L."/>
            <person name="Ma J."/>
        </authorList>
    </citation>
    <scope>NUCLEOTIDE SEQUENCE [LARGE SCALE GENOMIC DNA]</scope>
    <source>
        <strain evidence="2">JCM 17441</strain>
    </source>
</reference>
<name>A0ABP8DUA3_9ACTN</name>
<evidence type="ECO:0000313" key="2">
    <source>
        <dbReference type="Proteomes" id="UP001500620"/>
    </source>
</evidence>
<gene>
    <name evidence="1" type="ORF">GCM10022255_108990</name>
</gene>
<protein>
    <submittedName>
        <fullName evidence="1">Uncharacterized protein</fullName>
    </submittedName>
</protein>
<sequence>MDGSGDAVSAGGFDLVVPGHADPAGGCAADFEVGVGDPAVDGVGADTEAGGDLLDAEFAVVLWLGDGNLVGVA</sequence>
<dbReference type="EMBL" id="BAABAT010000071">
    <property type="protein sequence ID" value="GAA4263538.1"/>
    <property type="molecule type" value="Genomic_DNA"/>
</dbReference>
<evidence type="ECO:0000313" key="1">
    <source>
        <dbReference type="EMBL" id="GAA4263538.1"/>
    </source>
</evidence>
<accession>A0ABP8DUA3</accession>
<keyword evidence="2" id="KW-1185">Reference proteome</keyword>
<comment type="caution">
    <text evidence="1">The sequence shown here is derived from an EMBL/GenBank/DDBJ whole genome shotgun (WGS) entry which is preliminary data.</text>
</comment>